<reference evidence="2 3" key="1">
    <citation type="submission" date="2018-09" db="EMBL/GenBank/DDBJ databases">
        <title>Metagenome Assembled Genomes from an Advanced Water Purification Facility.</title>
        <authorList>
            <person name="Stamps B.W."/>
            <person name="Spear J.R."/>
        </authorList>
    </citation>
    <scope>NUCLEOTIDE SEQUENCE [LARGE SCALE GENOMIC DNA]</scope>
    <source>
        <strain evidence="2">Bin_27_1</strain>
    </source>
</reference>
<evidence type="ECO:0000313" key="3">
    <source>
        <dbReference type="Proteomes" id="UP000321192"/>
    </source>
</evidence>
<evidence type="ECO:0000259" key="1">
    <source>
        <dbReference type="Pfam" id="PF07238"/>
    </source>
</evidence>
<dbReference type="SUPFAM" id="SSF141371">
    <property type="entry name" value="PilZ domain-like"/>
    <property type="match status" value="1"/>
</dbReference>
<dbReference type="RefSeq" id="WP_276656603.1">
    <property type="nucleotide sequence ID" value="NZ_SSFD01000028.1"/>
</dbReference>
<evidence type="ECO:0000313" key="2">
    <source>
        <dbReference type="EMBL" id="TXH91764.1"/>
    </source>
</evidence>
<dbReference type="GO" id="GO:0035438">
    <property type="term" value="F:cyclic-di-GMP binding"/>
    <property type="evidence" value="ECO:0007669"/>
    <property type="project" value="InterPro"/>
</dbReference>
<accession>A0A5C7T6I0</accession>
<comment type="caution">
    <text evidence="2">The sequence shown here is derived from an EMBL/GenBank/DDBJ whole genome shotgun (WGS) entry which is preliminary data.</text>
</comment>
<feature type="domain" description="PilZ" evidence="1">
    <location>
        <begin position="44"/>
        <end position="115"/>
    </location>
</feature>
<dbReference type="Proteomes" id="UP000321192">
    <property type="component" value="Unassembled WGS sequence"/>
</dbReference>
<dbReference type="InterPro" id="IPR009875">
    <property type="entry name" value="PilZ_domain"/>
</dbReference>
<organism evidence="2 3">
    <name type="scientific">Thauera aminoaromatica</name>
    <dbReference type="NCBI Taxonomy" id="164330"/>
    <lineage>
        <taxon>Bacteria</taxon>
        <taxon>Pseudomonadati</taxon>
        <taxon>Pseudomonadota</taxon>
        <taxon>Betaproteobacteria</taxon>
        <taxon>Rhodocyclales</taxon>
        <taxon>Zoogloeaceae</taxon>
        <taxon>Thauera</taxon>
    </lineage>
</organism>
<gene>
    <name evidence="2" type="ORF">E6Q80_01865</name>
</gene>
<dbReference type="Gene3D" id="2.40.10.220">
    <property type="entry name" value="predicted glycosyltransferase like domains"/>
    <property type="match status" value="1"/>
</dbReference>
<sequence>MSDRGASAVPQAVEAAERRRIQRFLAQRRGQPWFWVMIGDERIELRDISIDGFAIAAETPPAGGEPFDFVLQREGVPDHIRGRAQAVNFIAASGQAGCRFRALEGDGAERLRDWLIALVIMNASVRISEKDAAAIVEGPSLI</sequence>
<dbReference type="AlphaFoldDB" id="A0A5C7T6I0"/>
<proteinExistence type="predicted"/>
<dbReference type="EMBL" id="SSFD01000028">
    <property type="protein sequence ID" value="TXH91764.1"/>
    <property type="molecule type" value="Genomic_DNA"/>
</dbReference>
<dbReference type="Pfam" id="PF07238">
    <property type="entry name" value="PilZ"/>
    <property type="match status" value="1"/>
</dbReference>
<name>A0A5C7T6I0_THASP</name>
<protein>
    <submittedName>
        <fullName evidence="2">PilZ domain-containing protein</fullName>
    </submittedName>
</protein>